<dbReference type="InterPro" id="IPR006311">
    <property type="entry name" value="TAT_signal"/>
</dbReference>
<feature type="region of interest" description="Disordered" evidence="5">
    <location>
        <begin position="38"/>
        <end position="60"/>
    </location>
</feature>
<dbReference type="Pfam" id="PF01497">
    <property type="entry name" value="Peripla_BP_2"/>
    <property type="match status" value="1"/>
</dbReference>
<comment type="caution">
    <text evidence="8">The sequence shown here is derived from an EMBL/GenBank/DDBJ whole genome shotgun (WGS) entry which is preliminary data.</text>
</comment>
<evidence type="ECO:0000256" key="5">
    <source>
        <dbReference type="SAM" id="MobiDB-lite"/>
    </source>
</evidence>
<feature type="chain" id="PRO_5046022004" evidence="6">
    <location>
        <begin position="35"/>
        <end position="343"/>
    </location>
</feature>
<proteinExistence type="inferred from homology"/>
<evidence type="ECO:0000313" key="8">
    <source>
        <dbReference type="EMBL" id="GAA1197378.1"/>
    </source>
</evidence>
<dbReference type="InterPro" id="IPR002491">
    <property type="entry name" value="ABC_transptr_periplasmic_BD"/>
</dbReference>
<dbReference type="Proteomes" id="UP001500467">
    <property type="component" value="Unassembled WGS sequence"/>
</dbReference>
<dbReference type="SUPFAM" id="SSF53807">
    <property type="entry name" value="Helical backbone' metal receptor"/>
    <property type="match status" value="1"/>
</dbReference>
<gene>
    <name evidence="8" type="ORF">GCM10009675_10810</name>
</gene>
<reference evidence="8 9" key="1">
    <citation type="journal article" date="2019" name="Int. J. Syst. Evol. Microbiol.">
        <title>The Global Catalogue of Microorganisms (GCM) 10K type strain sequencing project: providing services to taxonomists for standard genome sequencing and annotation.</title>
        <authorList>
            <consortium name="The Broad Institute Genomics Platform"/>
            <consortium name="The Broad Institute Genome Sequencing Center for Infectious Disease"/>
            <person name="Wu L."/>
            <person name="Ma J."/>
        </authorList>
    </citation>
    <scope>NUCLEOTIDE SEQUENCE [LARGE SCALE GENOMIC DNA]</scope>
    <source>
        <strain evidence="8 9">JCM 13022</strain>
    </source>
</reference>
<evidence type="ECO:0000256" key="6">
    <source>
        <dbReference type="SAM" id="SignalP"/>
    </source>
</evidence>
<feature type="signal peptide" evidence="6">
    <location>
        <begin position="1"/>
        <end position="34"/>
    </location>
</feature>
<name>A0ABN1V7N5_9PSEU</name>
<accession>A0ABN1V7N5</accession>
<organism evidence="8 9">
    <name type="scientific">Prauserella alba</name>
    <dbReference type="NCBI Taxonomy" id="176898"/>
    <lineage>
        <taxon>Bacteria</taxon>
        <taxon>Bacillati</taxon>
        <taxon>Actinomycetota</taxon>
        <taxon>Actinomycetes</taxon>
        <taxon>Pseudonocardiales</taxon>
        <taxon>Pseudonocardiaceae</taxon>
        <taxon>Prauserella</taxon>
    </lineage>
</organism>
<sequence length="343" mass="36980">MVGMSGTLPGPYRMSRRGLLTGAAALAATGFLSACGPNTSNDEDAGGGSGGWSFTDDRGEKVTLDRTPTRIAGLNDAIASLWNYGIVPVASFGYTGLDADVNFDGKDTSKVTEVGATYGEINLVRLEAQKPDLIITHAYPEDSSGKVDPKKPLYGFKDLKQQEDAAKIAPIVALSMTGSADEVVERTTEFARSLGADRKLLTEKKREYDSARSRLREASSSGLTVMAVAAYETDGVHIAKAADDPALRSYTELGVKYPDPGGGDYYWRQVAWENITDFRTDVVLYSLRAMSGDEMLKQPTFANLPAAEANQVYPWEFSAMDYVAQAATINRLAENLEGARKVV</sequence>
<dbReference type="PANTHER" id="PTHR30532">
    <property type="entry name" value="IRON III DICITRATE-BINDING PERIPLASMIC PROTEIN"/>
    <property type="match status" value="1"/>
</dbReference>
<evidence type="ECO:0000259" key="7">
    <source>
        <dbReference type="Pfam" id="PF01497"/>
    </source>
</evidence>
<comment type="similarity">
    <text evidence="2">Belongs to the bacterial solute-binding protein 8 family.</text>
</comment>
<dbReference type="PROSITE" id="PS51318">
    <property type="entry name" value="TAT"/>
    <property type="match status" value="1"/>
</dbReference>
<dbReference type="Gene3D" id="3.40.50.1980">
    <property type="entry name" value="Nitrogenase molybdenum iron protein domain"/>
    <property type="match status" value="2"/>
</dbReference>
<keyword evidence="9" id="KW-1185">Reference proteome</keyword>
<dbReference type="InterPro" id="IPR051313">
    <property type="entry name" value="Bact_iron-sidero_bind"/>
</dbReference>
<keyword evidence="3" id="KW-0813">Transport</keyword>
<evidence type="ECO:0000313" key="9">
    <source>
        <dbReference type="Proteomes" id="UP001500467"/>
    </source>
</evidence>
<dbReference type="EMBL" id="BAAALM010000005">
    <property type="protein sequence ID" value="GAA1197378.1"/>
    <property type="molecule type" value="Genomic_DNA"/>
</dbReference>
<feature type="domain" description="Fe/B12 periplasmic-binding" evidence="7">
    <location>
        <begin position="87"/>
        <end position="316"/>
    </location>
</feature>
<evidence type="ECO:0000256" key="3">
    <source>
        <dbReference type="ARBA" id="ARBA00022448"/>
    </source>
</evidence>
<evidence type="ECO:0000256" key="1">
    <source>
        <dbReference type="ARBA" id="ARBA00004196"/>
    </source>
</evidence>
<protein>
    <submittedName>
        <fullName evidence="8">ABC transporter substrate-binding protein</fullName>
    </submittedName>
</protein>
<keyword evidence="4 6" id="KW-0732">Signal</keyword>
<evidence type="ECO:0000256" key="2">
    <source>
        <dbReference type="ARBA" id="ARBA00008814"/>
    </source>
</evidence>
<comment type="subcellular location">
    <subcellularLocation>
        <location evidence="1">Cell envelope</location>
    </subcellularLocation>
</comment>
<evidence type="ECO:0000256" key="4">
    <source>
        <dbReference type="ARBA" id="ARBA00022729"/>
    </source>
</evidence>
<dbReference type="PANTHER" id="PTHR30532:SF24">
    <property type="entry name" value="FERRIC ENTEROBACTIN-BINDING PERIPLASMIC PROTEIN FEPB"/>
    <property type="match status" value="1"/>
</dbReference>